<dbReference type="EMBL" id="CAADFL010000066">
    <property type="protein sequence ID" value="VFK08323.1"/>
    <property type="molecule type" value="Genomic_DNA"/>
</dbReference>
<organism evidence="1">
    <name type="scientific">Candidatus Kentrum sp. FM</name>
    <dbReference type="NCBI Taxonomy" id="2126340"/>
    <lineage>
        <taxon>Bacteria</taxon>
        <taxon>Pseudomonadati</taxon>
        <taxon>Pseudomonadota</taxon>
        <taxon>Gammaproteobacteria</taxon>
        <taxon>Candidatus Kentrum</taxon>
    </lineage>
</organism>
<proteinExistence type="predicted"/>
<dbReference type="EMBL" id="CAADEZ010000510">
    <property type="protein sequence ID" value="VFJ69451.1"/>
    <property type="molecule type" value="Genomic_DNA"/>
</dbReference>
<name>A0A450TNP4_9GAMM</name>
<accession>A0A450TNP4</accession>
<gene>
    <name evidence="1" type="ORF">BECKFM1743A_GA0114220_105105</name>
    <name evidence="3" type="ORF">BECKFM1743B_GA0114221_100661</name>
    <name evidence="2" type="ORF">BECKFM1743C_GA0114222_106113</name>
</gene>
<evidence type="ECO:0000313" key="3">
    <source>
        <dbReference type="EMBL" id="VFK08323.1"/>
    </source>
</evidence>
<evidence type="ECO:0000313" key="1">
    <source>
        <dbReference type="EMBL" id="VFJ69451.1"/>
    </source>
</evidence>
<reference evidence="1" key="1">
    <citation type="submission" date="2019-02" db="EMBL/GenBank/DDBJ databases">
        <authorList>
            <person name="Gruber-Vodicka R. H."/>
            <person name="Seah K. B. B."/>
        </authorList>
    </citation>
    <scope>NUCLEOTIDE SEQUENCE</scope>
    <source>
        <strain evidence="1">BECK_BZ163</strain>
        <strain evidence="3">BECK_BZ164</strain>
        <strain evidence="2">BECK_BZ165</strain>
    </source>
</reference>
<dbReference type="EMBL" id="CAADFA010000611">
    <property type="protein sequence ID" value="VFJ71766.1"/>
    <property type="molecule type" value="Genomic_DNA"/>
</dbReference>
<protein>
    <submittedName>
        <fullName evidence="1">Uncharacterized protein</fullName>
    </submittedName>
</protein>
<dbReference type="AlphaFoldDB" id="A0A450TNP4"/>
<sequence length="207" mass="24233">MGRLFYPKPFIESDARFTLPQQEYTPIPMLRYLQKTDKLWPLVALGFAYVLLSSLWSQRENVIAEIDKQYYEARALNLMRMNYDNPAHIDSRWREVFPDRTKVDDLLSLYRLFGLKETGLGFELDEIQVRSIELETPYIGITRVCLANKDTKFVLTAEDFHGLARGLVTLAKRTELRLDPMRIQWLDDKPAAIMDDFCILLRDPPRG</sequence>
<evidence type="ECO:0000313" key="2">
    <source>
        <dbReference type="EMBL" id="VFJ71766.1"/>
    </source>
</evidence>